<protein>
    <submittedName>
        <fullName evidence="2">Uncharacterized protein</fullName>
    </submittedName>
</protein>
<dbReference type="Proteomes" id="UP001162156">
    <property type="component" value="Unassembled WGS sequence"/>
</dbReference>
<proteinExistence type="predicted"/>
<accession>A0AAV8YDI6</accession>
<organism evidence="2 3">
    <name type="scientific">Rhamnusium bicolor</name>
    <dbReference type="NCBI Taxonomy" id="1586634"/>
    <lineage>
        <taxon>Eukaryota</taxon>
        <taxon>Metazoa</taxon>
        <taxon>Ecdysozoa</taxon>
        <taxon>Arthropoda</taxon>
        <taxon>Hexapoda</taxon>
        <taxon>Insecta</taxon>
        <taxon>Pterygota</taxon>
        <taxon>Neoptera</taxon>
        <taxon>Endopterygota</taxon>
        <taxon>Coleoptera</taxon>
        <taxon>Polyphaga</taxon>
        <taxon>Cucujiformia</taxon>
        <taxon>Chrysomeloidea</taxon>
        <taxon>Cerambycidae</taxon>
        <taxon>Lepturinae</taxon>
        <taxon>Rhagiini</taxon>
        <taxon>Rhamnusium</taxon>
    </lineage>
</organism>
<feature type="region of interest" description="Disordered" evidence="1">
    <location>
        <begin position="237"/>
        <end position="259"/>
    </location>
</feature>
<keyword evidence="3" id="KW-1185">Reference proteome</keyword>
<dbReference type="EMBL" id="JANEYF010002222">
    <property type="protein sequence ID" value="KAJ8949600.1"/>
    <property type="molecule type" value="Genomic_DNA"/>
</dbReference>
<reference evidence="2" key="1">
    <citation type="journal article" date="2023" name="Insect Mol. Biol.">
        <title>Genome sequencing provides insights into the evolution of gene families encoding plant cell wall-degrading enzymes in longhorned beetles.</title>
        <authorList>
            <person name="Shin N.R."/>
            <person name="Okamura Y."/>
            <person name="Kirsch R."/>
            <person name="Pauchet Y."/>
        </authorList>
    </citation>
    <scope>NUCLEOTIDE SEQUENCE</scope>
    <source>
        <strain evidence="2">RBIC_L_NR</strain>
    </source>
</reference>
<feature type="region of interest" description="Disordered" evidence="1">
    <location>
        <begin position="76"/>
        <end position="95"/>
    </location>
</feature>
<evidence type="ECO:0000256" key="1">
    <source>
        <dbReference type="SAM" id="MobiDB-lite"/>
    </source>
</evidence>
<dbReference type="AlphaFoldDB" id="A0AAV8YDI6"/>
<evidence type="ECO:0000313" key="2">
    <source>
        <dbReference type="EMBL" id="KAJ8949600.1"/>
    </source>
</evidence>
<comment type="caution">
    <text evidence="2">The sequence shown here is derived from an EMBL/GenBank/DDBJ whole genome shotgun (WGS) entry which is preliminary data.</text>
</comment>
<gene>
    <name evidence="2" type="ORF">NQ314_008171</name>
</gene>
<name>A0AAV8YDI6_9CUCU</name>
<sequence>MIVPSPTGARTRTLQNVLGHADKIHKEYYQQPVLLDDITKMSGLFEIAQGTIVEETNEDQEAPVHERMETIVEEGPTNTNLEDSNENIEETQKETAQPVQANVRGRMMKKRKRLLDMNLGYVYRRTWSTPEKHTAREVFKGYLETNILPTYKKCCQLIQTNTCLQNRSPPQVISWLKNQIKKKQENKPVLKRGWTTPERRIVRTAFQDYITCRHESRYPSIEDVKLVISQHPELKNRTPRKIKSQIQHQRKLHVSKKHL</sequence>
<evidence type="ECO:0000313" key="3">
    <source>
        <dbReference type="Proteomes" id="UP001162156"/>
    </source>
</evidence>